<keyword evidence="1" id="KW-0812">Transmembrane</keyword>
<dbReference type="InterPro" id="IPR049726">
    <property type="entry name" value="TtfA-like_core"/>
</dbReference>
<reference evidence="2" key="1">
    <citation type="submission" date="2020-09" db="EMBL/GenBank/DDBJ databases">
        <title>Hoyosella lacisalsi sp. nov., a halotolerant actinobacterium isolated from soil of Lake Gudzhirganskoe.</title>
        <authorList>
            <person name="Yang Q."/>
            <person name="Guo P.Y."/>
            <person name="Liu S.W."/>
            <person name="Li F.N."/>
            <person name="Sun C.H."/>
        </authorList>
    </citation>
    <scope>NUCLEOTIDE SEQUENCE</scope>
    <source>
        <strain evidence="2">G463</strain>
    </source>
</reference>
<evidence type="ECO:0000313" key="2">
    <source>
        <dbReference type="EMBL" id="MBD8507449.1"/>
    </source>
</evidence>
<comment type="caution">
    <text evidence="2">The sequence shown here is derived from an EMBL/GenBank/DDBJ whole genome shotgun (WGS) entry which is preliminary data.</text>
</comment>
<dbReference type="CDD" id="cd21904">
    <property type="entry name" value="TtfA-like"/>
    <property type="match status" value="1"/>
</dbReference>
<sequence>MAVVWFVLGIAALAGAVVLLRIDSRRRAWRRKIRSIWGARRGLEFTRKVPRIAAQWQYGMIGRHSLVDGGNVVRGMPRLAVEDVGEHVLFDLEDSATVFAVRAQHASAIVFEAARTDPEGRPASPALARACPGTSAAATVGEGTIFSDDVEAARRTADMRLVAFLDIVPDFVDVIWAEGDWVLASIPQGTSWAEWDDVEGILHQFARLMRVLPPAQRARAYS</sequence>
<keyword evidence="1" id="KW-0472">Membrane</keyword>
<keyword evidence="3" id="KW-1185">Reference proteome</keyword>
<gene>
    <name evidence="2" type="ORF">HT102_13245</name>
</gene>
<feature type="transmembrane region" description="Helical" evidence="1">
    <location>
        <begin position="6"/>
        <end position="22"/>
    </location>
</feature>
<evidence type="ECO:0008006" key="4">
    <source>
        <dbReference type="Google" id="ProtNLM"/>
    </source>
</evidence>
<dbReference type="EMBL" id="JACYWE010000008">
    <property type="protein sequence ID" value="MBD8507449.1"/>
    <property type="molecule type" value="Genomic_DNA"/>
</dbReference>
<dbReference type="RefSeq" id="WP_192039910.1">
    <property type="nucleotide sequence ID" value="NZ_JACYWE010000008.1"/>
</dbReference>
<organism evidence="2 3">
    <name type="scientific">Lolliginicoccus lacisalsi</name>
    <dbReference type="NCBI Taxonomy" id="2742202"/>
    <lineage>
        <taxon>Bacteria</taxon>
        <taxon>Bacillati</taxon>
        <taxon>Actinomycetota</taxon>
        <taxon>Actinomycetes</taxon>
        <taxon>Mycobacteriales</taxon>
        <taxon>Hoyosellaceae</taxon>
        <taxon>Lolliginicoccus</taxon>
    </lineage>
</organism>
<evidence type="ECO:0000256" key="1">
    <source>
        <dbReference type="SAM" id="Phobius"/>
    </source>
</evidence>
<keyword evidence="1" id="KW-1133">Transmembrane helix</keyword>
<dbReference type="AlphaFoldDB" id="A0A927JDW1"/>
<protein>
    <recommendedName>
        <fullName evidence="4">Secreted protein</fullName>
    </recommendedName>
</protein>
<proteinExistence type="predicted"/>
<name>A0A927JDW1_9ACTN</name>
<accession>A0A927JDW1</accession>
<evidence type="ECO:0000313" key="3">
    <source>
        <dbReference type="Proteomes" id="UP000642993"/>
    </source>
</evidence>
<dbReference type="Proteomes" id="UP000642993">
    <property type="component" value="Unassembled WGS sequence"/>
</dbReference>